<dbReference type="SUPFAM" id="SSF51182">
    <property type="entry name" value="RmlC-like cupins"/>
    <property type="match status" value="1"/>
</dbReference>
<evidence type="ECO:0000256" key="1">
    <source>
        <dbReference type="ARBA" id="ARBA00023125"/>
    </source>
</evidence>
<reference evidence="2 3" key="1">
    <citation type="submission" date="2017-03" db="EMBL/GenBank/DDBJ databases">
        <title>Paenibacillus larvae genome sequencing.</title>
        <authorList>
            <person name="Dingman D.W."/>
        </authorList>
    </citation>
    <scope>NUCLEOTIDE SEQUENCE [LARGE SCALE GENOMIC DNA]</scope>
    <source>
        <strain evidence="2 3">SAG 10367</strain>
    </source>
</reference>
<dbReference type="CDD" id="cd00093">
    <property type="entry name" value="HTH_XRE"/>
    <property type="match status" value="1"/>
</dbReference>
<dbReference type="Proteomes" id="UP000192727">
    <property type="component" value="Chromosome"/>
</dbReference>
<accession>A0A1U9YS15</accession>
<gene>
    <name evidence="2" type="ORF">B7C51_00755</name>
</gene>
<dbReference type="Pfam" id="PF07883">
    <property type="entry name" value="Cupin_2"/>
    <property type="match status" value="1"/>
</dbReference>
<dbReference type="InterPro" id="IPR011051">
    <property type="entry name" value="RmlC_Cupin_sf"/>
</dbReference>
<sequence length="181" mass="20252">MENIDIGKKVEKYRKAKGLSSRELAKLAEITPSMLSQIERGLANPSIQTLKVLAKTLDVPTFSFLLEETNTDDLIVRSSKRKKMIIDNLSYELLSPDFTGNLATAIMNVPPNTSSSEKLLAHRGEEVAFILEGKIRVYLDEEEYLLEAGDSVKIPANLKHKWENNFSQNAVILFSVTPPAF</sequence>
<dbReference type="InterPro" id="IPR050807">
    <property type="entry name" value="TransReg_Diox_bact_type"/>
</dbReference>
<dbReference type="SMART" id="SM00530">
    <property type="entry name" value="HTH_XRE"/>
    <property type="match status" value="1"/>
</dbReference>
<dbReference type="Gene3D" id="1.10.260.40">
    <property type="entry name" value="lambda repressor-like DNA-binding domains"/>
    <property type="match status" value="1"/>
</dbReference>
<dbReference type="AlphaFoldDB" id="A0A1U9YS15"/>
<dbReference type="InterPro" id="IPR013096">
    <property type="entry name" value="Cupin_2"/>
</dbReference>
<dbReference type="RefSeq" id="WP_024093930.1">
    <property type="nucleotide sequence ID" value="NZ_CP019794.1"/>
</dbReference>
<dbReference type="PANTHER" id="PTHR46797">
    <property type="entry name" value="HTH-TYPE TRANSCRIPTIONAL REGULATOR"/>
    <property type="match status" value="1"/>
</dbReference>
<protein>
    <submittedName>
        <fullName evidence="2">DNA-binding protein</fullName>
    </submittedName>
</protein>
<dbReference type="InterPro" id="IPR014710">
    <property type="entry name" value="RmlC-like_jellyroll"/>
</dbReference>
<dbReference type="GO" id="GO:0003700">
    <property type="term" value="F:DNA-binding transcription factor activity"/>
    <property type="evidence" value="ECO:0007669"/>
    <property type="project" value="TreeGrafter"/>
</dbReference>
<dbReference type="PANTHER" id="PTHR46797:SF19">
    <property type="entry name" value="BLL2473 PROTEIN"/>
    <property type="match status" value="1"/>
</dbReference>
<dbReference type="InterPro" id="IPR010982">
    <property type="entry name" value="Lambda_DNA-bd_dom_sf"/>
</dbReference>
<dbReference type="PROSITE" id="PS50943">
    <property type="entry name" value="HTH_CROC1"/>
    <property type="match status" value="1"/>
</dbReference>
<dbReference type="SUPFAM" id="SSF47413">
    <property type="entry name" value="lambda repressor-like DNA-binding domains"/>
    <property type="match status" value="1"/>
</dbReference>
<evidence type="ECO:0000313" key="2">
    <source>
        <dbReference type="EMBL" id="ARF66643.1"/>
    </source>
</evidence>
<dbReference type="Pfam" id="PF01381">
    <property type="entry name" value="HTH_3"/>
    <property type="match status" value="1"/>
</dbReference>
<evidence type="ECO:0000313" key="3">
    <source>
        <dbReference type="Proteomes" id="UP000192727"/>
    </source>
</evidence>
<dbReference type="GO" id="GO:0003677">
    <property type="term" value="F:DNA binding"/>
    <property type="evidence" value="ECO:0007669"/>
    <property type="project" value="UniProtKB-KW"/>
</dbReference>
<dbReference type="GeneID" id="64218773"/>
<dbReference type="CDD" id="cd02209">
    <property type="entry name" value="cupin_XRE_C"/>
    <property type="match status" value="1"/>
</dbReference>
<proteinExistence type="predicted"/>
<dbReference type="EMBL" id="CP020557">
    <property type="protein sequence ID" value="ARF66643.1"/>
    <property type="molecule type" value="Genomic_DNA"/>
</dbReference>
<organism evidence="2 3">
    <name type="scientific">Paenibacillus larvae subsp. pulvifaciens</name>
    <dbReference type="NCBI Taxonomy" id="1477"/>
    <lineage>
        <taxon>Bacteria</taxon>
        <taxon>Bacillati</taxon>
        <taxon>Bacillota</taxon>
        <taxon>Bacilli</taxon>
        <taxon>Bacillales</taxon>
        <taxon>Paenibacillaceae</taxon>
        <taxon>Paenibacillus</taxon>
    </lineage>
</organism>
<dbReference type="InterPro" id="IPR001387">
    <property type="entry name" value="Cro/C1-type_HTH"/>
</dbReference>
<dbReference type="Gene3D" id="2.60.120.10">
    <property type="entry name" value="Jelly Rolls"/>
    <property type="match status" value="1"/>
</dbReference>
<keyword evidence="1 2" id="KW-0238">DNA-binding</keyword>
<name>A0A1U9YS15_9BACL</name>
<dbReference type="GO" id="GO:0005829">
    <property type="term" value="C:cytosol"/>
    <property type="evidence" value="ECO:0007669"/>
    <property type="project" value="TreeGrafter"/>
</dbReference>